<comment type="catalytic activity">
    <reaction evidence="14">
        <text>(S)-3-amino-2-methylpropanoate + 2-oxoglutarate = 2-methyl-3-oxopropanoate + L-glutamate</text>
        <dbReference type="Rhea" id="RHEA:13993"/>
        <dbReference type="ChEBI" id="CHEBI:16810"/>
        <dbReference type="ChEBI" id="CHEBI:29985"/>
        <dbReference type="ChEBI" id="CHEBI:57700"/>
        <dbReference type="ChEBI" id="CHEBI:58655"/>
        <dbReference type="EC" id="2.6.1.22"/>
    </reaction>
    <physiologicalReaction direction="left-to-right" evidence="14">
        <dbReference type="Rhea" id="RHEA:13994"/>
    </physiologicalReaction>
</comment>
<evidence type="ECO:0000256" key="3">
    <source>
        <dbReference type="ARBA" id="ARBA00012876"/>
    </source>
</evidence>
<dbReference type="GO" id="GO:0009450">
    <property type="term" value="P:gamma-aminobutyric acid catabolic process"/>
    <property type="evidence" value="ECO:0007669"/>
    <property type="project" value="TreeGrafter"/>
</dbReference>
<dbReference type="SUPFAM" id="SSF53383">
    <property type="entry name" value="PLP-dependent transferases"/>
    <property type="match status" value="1"/>
</dbReference>
<dbReference type="AlphaFoldDB" id="A0A8K0AGY4"/>
<evidence type="ECO:0000256" key="14">
    <source>
        <dbReference type="ARBA" id="ARBA00033650"/>
    </source>
</evidence>
<accession>A0A8K0AGY4</accession>
<dbReference type="PIRSF" id="PIRSF000521">
    <property type="entry name" value="Transaminase_4ab_Lys_Orn"/>
    <property type="match status" value="1"/>
</dbReference>
<dbReference type="EMBL" id="OV696694">
    <property type="protein sequence ID" value="CAH1273706.1"/>
    <property type="molecule type" value="Genomic_DNA"/>
</dbReference>
<dbReference type="OrthoDB" id="5419315at2759"/>
<dbReference type="Gene3D" id="3.90.1150.10">
    <property type="entry name" value="Aspartate Aminotransferase, domain 1"/>
    <property type="match status" value="1"/>
</dbReference>
<evidence type="ECO:0000256" key="8">
    <source>
        <dbReference type="ARBA" id="ARBA00022898"/>
    </source>
</evidence>
<keyword evidence="8 16" id="KW-0663">Pyridoxal phosphate</keyword>
<dbReference type="NCBIfam" id="TIGR00699">
    <property type="entry name" value="GABAtrns_euk"/>
    <property type="match status" value="1"/>
</dbReference>
<evidence type="ECO:0000256" key="7">
    <source>
        <dbReference type="ARBA" id="ARBA00022679"/>
    </source>
</evidence>
<name>A0A8K0AGY4_BRALA</name>
<sequence length="503" mass="55957">MSISMAALKQLVPRTNTLWKPVVRCVSQSSHQKLLPEDYDYDGPHLVTQVPGPRSKMLLESLDTIQNTEAVQFFCDFKKSRGNWLVDADGNRLLDVYSQIASLPLGYNHPAIVSALADENNLSTFANRPALGVLPPVDFPDTLQKLLLVAPPGFSQVQTMACGTCANENAYKAVFFWYRARQRGSLIPTEEELESCMRHEAPGSPNLTILGFKGGFHGRTIGCASSSHAAPLHKVDLPVLDWPIAPFPVTKYPLDVYAQENRQEEERCLDKAFQLMQEYKNKGRPVAGVVVEPIQSEGGDRHASNSFFRQLRKIAKENESAFIVDEVQTGAGLTGKMWAHEYWGLEESPDIVTFSKKMVIGGLYFKEDFRPKGPFRIMNTWLGDPAKLVILEAVLSVIHQDRLIDNMTETGQVILQGLEKLQDKHAEVLSNARGRGAFCAVDFPNTLTRDKAVAALRNKGVQCAGCGARSLRIRPALIFQPHHARMFLDILEETTLEMKAPDA</sequence>
<dbReference type="InterPro" id="IPR015424">
    <property type="entry name" value="PyrdxlP-dep_Trfase"/>
</dbReference>
<evidence type="ECO:0000256" key="15">
    <source>
        <dbReference type="ARBA" id="ARBA00048671"/>
    </source>
</evidence>
<dbReference type="GO" id="GO:0030170">
    <property type="term" value="F:pyridoxal phosphate binding"/>
    <property type="evidence" value="ECO:0007669"/>
    <property type="project" value="InterPro"/>
</dbReference>
<evidence type="ECO:0000313" key="18">
    <source>
        <dbReference type="Proteomes" id="UP000838412"/>
    </source>
</evidence>
<dbReference type="EC" id="2.6.1.19" evidence="4"/>
<gene>
    <name evidence="17" type="primary">ABAT</name>
    <name evidence="17" type="ORF">BLAG_LOCUS24965</name>
</gene>
<evidence type="ECO:0000313" key="17">
    <source>
        <dbReference type="EMBL" id="CAH1273706.1"/>
    </source>
</evidence>
<organism evidence="17 18">
    <name type="scientific">Branchiostoma lanceolatum</name>
    <name type="common">Common lancelet</name>
    <name type="synonym">Amphioxus lanceolatum</name>
    <dbReference type="NCBI Taxonomy" id="7740"/>
    <lineage>
        <taxon>Eukaryota</taxon>
        <taxon>Metazoa</taxon>
        <taxon>Chordata</taxon>
        <taxon>Cephalochordata</taxon>
        <taxon>Leptocardii</taxon>
        <taxon>Amphioxiformes</taxon>
        <taxon>Branchiostomatidae</taxon>
        <taxon>Branchiostoma</taxon>
    </lineage>
</organism>
<dbReference type="GO" id="GO:0047298">
    <property type="term" value="F:(S)-3-amino-2-methylpropionate transaminase activity"/>
    <property type="evidence" value="ECO:0007669"/>
    <property type="project" value="UniProtKB-EC"/>
</dbReference>
<proteinExistence type="inferred from homology"/>
<keyword evidence="18" id="KW-1185">Reference proteome</keyword>
<dbReference type="InterPro" id="IPR015421">
    <property type="entry name" value="PyrdxlP-dep_Trfase_major"/>
</dbReference>
<evidence type="ECO:0000256" key="1">
    <source>
        <dbReference type="ARBA" id="ARBA00001933"/>
    </source>
</evidence>
<evidence type="ECO:0000256" key="16">
    <source>
        <dbReference type="RuleBase" id="RU003560"/>
    </source>
</evidence>
<evidence type="ECO:0000256" key="4">
    <source>
        <dbReference type="ARBA" id="ARBA00012912"/>
    </source>
</evidence>
<evidence type="ECO:0000256" key="5">
    <source>
        <dbReference type="ARBA" id="ARBA00015937"/>
    </source>
</evidence>
<keyword evidence="7" id="KW-0808">Transferase</keyword>
<dbReference type="Proteomes" id="UP000838412">
    <property type="component" value="Chromosome 9"/>
</dbReference>
<protein>
    <recommendedName>
        <fullName evidence="5">4-aminobutyrate aminotransferase, mitochondrial</fullName>
        <ecNumber evidence="4">2.6.1.19</ecNumber>
        <ecNumber evidence="3">2.6.1.22</ecNumber>
    </recommendedName>
    <alternativeName>
        <fullName evidence="12">(S)-3-amino-2-methylpropionate transaminase</fullName>
    </alternativeName>
    <alternativeName>
        <fullName evidence="13">GABA aminotransferase</fullName>
    </alternativeName>
    <alternativeName>
        <fullName evidence="11">Gamma-amino-N-butyrate transaminase</fullName>
    </alternativeName>
    <alternativeName>
        <fullName evidence="10">L-AIBAT</fullName>
    </alternativeName>
</protein>
<dbReference type="Pfam" id="PF00202">
    <property type="entry name" value="Aminotran_3"/>
    <property type="match status" value="1"/>
</dbReference>
<dbReference type="PANTHER" id="PTHR43206">
    <property type="entry name" value="AMINOTRANSFERASE"/>
    <property type="match status" value="1"/>
</dbReference>
<keyword evidence="6" id="KW-0032">Aminotransferase</keyword>
<evidence type="ECO:0000256" key="10">
    <source>
        <dbReference type="ARBA" id="ARBA00029760"/>
    </source>
</evidence>
<dbReference type="EC" id="2.6.1.22" evidence="3"/>
<dbReference type="InterPro" id="IPR004631">
    <property type="entry name" value="4NH2But_aminotransferase_euk"/>
</dbReference>
<dbReference type="InterPro" id="IPR015422">
    <property type="entry name" value="PyrdxlP-dep_Trfase_small"/>
</dbReference>
<evidence type="ECO:0000256" key="6">
    <source>
        <dbReference type="ARBA" id="ARBA00022576"/>
    </source>
</evidence>
<comment type="function">
    <text evidence="9">Catalyzes the conversion of gamma-aminobutyrate and L-beta-aminoisobutyrate to succinate semialdehyde and methylmalonate semialdehyde, respectively. Can also convert delta-aminovalerate and beta-alanine.</text>
</comment>
<evidence type="ECO:0000256" key="2">
    <source>
        <dbReference type="ARBA" id="ARBA00008954"/>
    </source>
</evidence>
<dbReference type="InterPro" id="IPR005814">
    <property type="entry name" value="Aminotrans_3"/>
</dbReference>
<dbReference type="FunFam" id="3.90.1150.10:FF:000199">
    <property type="entry name" value="Predicted protein"/>
    <property type="match status" value="1"/>
</dbReference>
<comment type="similarity">
    <text evidence="2 16">Belongs to the class-III pyridoxal-phosphate-dependent aminotransferase family.</text>
</comment>
<comment type="cofactor">
    <cofactor evidence="1">
        <name>pyridoxal 5'-phosphate</name>
        <dbReference type="ChEBI" id="CHEBI:597326"/>
    </cofactor>
</comment>
<dbReference type="PANTHER" id="PTHR43206:SF1">
    <property type="entry name" value="4-AMINOBUTYRATE AMINOTRANSFERASE, MITOCHONDRIAL"/>
    <property type="match status" value="1"/>
</dbReference>
<evidence type="ECO:0000256" key="12">
    <source>
        <dbReference type="ARBA" id="ARBA00030857"/>
    </source>
</evidence>
<evidence type="ECO:0000256" key="13">
    <source>
        <dbReference type="ARBA" id="ARBA00031787"/>
    </source>
</evidence>
<dbReference type="GO" id="GO:0005739">
    <property type="term" value="C:mitochondrion"/>
    <property type="evidence" value="ECO:0007669"/>
    <property type="project" value="TreeGrafter"/>
</dbReference>
<dbReference type="Gene3D" id="3.40.640.10">
    <property type="entry name" value="Type I PLP-dependent aspartate aminotransferase-like (Major domain)"/>
    <property type="match status" value="1"/>
</dbReference>
<evidence type="ECO:0000256" key="11">
    <source>
        <dbReference type="ARBA" id="ARBA00030204"/>
    </source>
</evidence>
<comment type="catalytic activity">
    <reaction evidence="15">
        <text>4-aminobutanoate + 2-oxoglutarate = succinate semialdehyde + L-glutamate</text>
        <dbReference type="Rhea" id="RHEA:23352"/>
        <dbReference type="ChEBI" id="CHEBI:16810"/>
        <dbReference type="ChEBI" id="CHEBI:29985"/>
        <dbReference type="ChEBI" id="CHEBI:57706"/>
        <dbReference type="ChEBI" id="CHEBI:59888"/>
        <dbReference type="EC" id="2.6.1.19"/>
    </reaction>
    <physiologicalReaction direction="left-to-right" evidence="15">
        <dbReference type="Rhea" id="RHEA:23353"/>
    </physiologicalReaction>
</comment>
<dbReference type="CDD" id="cd00610">
    <property type="entry name" value="OAT_like"/>
    <property type="match status" value="1"/>
</dbReference>
<evidence type="ECO:0000256" key="9">
    <source>
        <dbReference type="ARBA" id="ARBA00024748"/>
    </source>
</evidence>
<dbReference type="FunFam" id="3.40.640.10:FF:000279">
    <property type="entry name" value="Uncharacterized protein"/>
    <property type="match status" value="1"/>
</dbReference>
<reference evidence="17" key="1">
    <citation type="submission" date="2022-01" db="EMBL/GenBank/DDBJ databases">
        <authorList>
            <person name="Braso-Vives M."/>
        </authorList>
    </citation>
    <scope>NUCLEOTIDE SEQUENCE</scope>
</reference>
<dbReference type="GO" id="GO:0034386">
    <property type="term" value="F:4-aminobutyrate:2-oxoglutarate transaminase activity"/>
    <property type="evidence" value="ECO:0007669"/>
    <property type="project" value="UniProtKB-EC"/>
</dbReference>